<sequence length="181" mass="20305">MRIEREATGIVNFEPLLIPGLVQIGDYVRALMRVCNVSDQDIDSRVAARLARQAILTKDEAPRLQLIVDEMVLRRVLGSPKIMARQLRRVLETVEEATTTLQVLPMSLRGHSGLDGAFTLLDFVRNKPVVHLEHKISGLFLEEPDQVEFFRAEADTLSELALSPAKSAELVATIAREHDRE</sequence>
<dbReference type="Pfam" id="PF19054">
    <property type="entry name" value="DUF5753"/>
    <property type="match status" value="1"/>
</dbReference>
<reference evidence="2 3" key="1">
    <citation type="submission" date="2022-06" db="EMBL/GenBank/DDBJ databases">
        <title>Genomic Encyclopedia of Archaeal and Bacterial Type Strains, Phase II (KMG-II): from individual species to whole genera.</title>
        <authorList>
            <person name="Goeker M."/>
        </authorList>
    </citation>
    <scope>NUCLEOTIDE SEQUENCE [LARGE SCALE GENOMIC DNA]</scope>
    <source>
        <strain evidence="2 3">DSM 44255</strain>
    </source>
</reference>
<comment type="caution">
    <text evidence="2">The sequence shown here is derived from an EMBL/GenBank/DDBJ whole genome shotgun (WGS) entry which is preliminary data.</text>
</comment>
<name>A0ABT1IAN5_9PSEU</name>
<feature type="domain" description="DUF5753" evidence="1">
    <location>
        <begin position="2"/>
        <end position="171"/>
    </location>
</feature>
<dbReference type="InterPro" id="IPR043917">
    <property type="entry name" value="DUF5753"/>
</dbReference>
<evidence type="ECO:0000313" key="3">
    <source>
        <dbReference type="Proteomes" id="UP001205185"/>
    </source>
</evidence>
<proteinExistence type="predicted"/>
<dbReference type="RefSeq" id="WP_253886687.1">
    <property type="nucleotide sequence ID" value="NZ_JAMTCO010000005.1"/>
</dbReference>
<keyword evidence="3" id="KW-1185">Reference proteome</keyword>
<evidence type="ECO:0000259" key="1">
    <source>
        <dbReference type="Pfam" id="PF19054"/>
    </source>
</evidence>
<dbReference type="Proteomes" id="UP001205185">
    <property type="component" value="Unassembled WGS sequence"/>
</dbReference>
<protein>
    <recommendedName>
        <fullName evidence="1">DUF5753 domain-containing protein</fullName>
    </recommendedName>
</protein>
<accession>A0ABT1IAN5</accession>
<evidence type="ECO:0000313" key="2">
    <source>
        <dbReference type="EMBL" id="MCP2269710.1"/>
    </source>
</evidence>
<organism evidence="2 3">
    <name type="scientific">Actinokineospora diospyrosa</name>
    <dbReference type="NCBI Taxonomy" id="103728"/>
    <lineage>
        <taxon>Bacteria</taxon>
        <taxon>Bacillati</taxon>
        <taxon>Actinomycetota</taxon>
        <taxon>Actinomycetes</taxon>
        <taxon>Pseudonocardiales</taxon>
        <taxon>Pseudonocardiaceae</taxon>
        <taxon>Actinokineospora</taxon>
    </lineage>
</organism>
<dbReference type="EMBL" id="JAMTCO010000005">
    <property type="protein sequence ID" value="MCP2269710.1"/>
    <property type="molecule type" value="Genomic_DNA"/>
</dbReference>
<gene>
    <name evidence="2" type="ORF">LV75_002199</name>
</gene>